<evidence type="ECO:0000259" key="1">
    <source>
        <dbReference type="Pfam" id="PF21806"/>
    </source>
</evidence>
<dbReference type="Proteomes" id="UP000598217">
    <property type="component" value="Unassembled WGS sequence"/>
</dbReference>
<feature type="domain" description="DUF6879" evidence="1">
    <location>
        <begin position="8"/>
        <end position="174"/>
    </location>
</feature>
<sequence>MTRTITSDEFTQQFKDFKHTAWKLEVRDRYNVSKEASDIQHFLRTGDLGRKENFAQTSKWHRNVTSGTAEGKVWQRVRVVSEPLSDYIRWERAVTRFNIEAGEDIRWLPRHHPAVQELPDFDFWLFDDSWGCLLHFDDDDSPGKSEHIDDPATIALYRQWRDIAWQHAIPHSEYDPQSSKRFNT</sequence>
<dbReference type="Pfam" id="PF21806">
    <property type="entry name" value="DUF6879"/>
    <property type="match status" value="1"/>
</dbReference>
<keyword evidence="3" id="KW-1185">Reference proteome</keyword>
<proteinExistence type="predicted"/>
<comment type="caution">
    <text evidence="2">The sequence shown here is derived from an EMBL/GenBank/DDBJ whole genome shotgun (WGS) entry which is preliminary data.</text>
</comment>
<evidence type="ECO:0000313" key="3">
    <source>
        <dbReference type="Proteomes" id="UP000598217"/>
    </source>
</evidence>
<dbReference type="InterPro" id="IPR049244">
    <property type="entry name" value="DUF6879"/>
</dbReference>
<reference evidence="2 3" key="1">
    <citation type="submission" date="2020-10" db="EMBL/GenBank/DDBJ databases">
        <title>Sequencing the genomes of 1000 actinobacteria strains.</title>
        <authorList>
            <person name="Klenk H.-P."/>
        </authorList>
    </citation>
    <scope>NUCLEOTIDE SEQUENCE [LARGE SCALE GENOMIC DNA]</scope>
    <source>
        <strain evidence="2 3">DSM 45157</strain>
    </source>
</reference>
<name>A0ABR9HP42_9ACTN</name>
<protein>
    <recommendedName>
        <fullName evidence="1">DUF6879 domain-containing protein</fullName>
    </recommendedName>
</protein>
<dbReference type="EMBL" id="JADBDY010000001">
    <property type="protein sequence ID" value="MBE1460794.1"/>
    <property type="molecule type" value="Genomic_DNA"/>
</dbReference>
<accession>A0ABR9HP42</accession>
<dbReference type="RefSeq" id="WP_191267923.1">
    <property type="nucleotide sequence ID" value="NZ_BMXJ01000001.1"/>
</dbReference>
<gene>
    <name evidence="2" type="ORF">H4W79_005008</name>
</gene>
<organism evidence="2 3">
    <name type="scientific">Nocardiopsis terrae</name>
    <dbReference type="NCBI Taxonomy" id="372655"/>
    <lineage>
        <taxon>Bacteria</taxon>
        <taxon>Bacillati</taxon>
        <taxon>Actinomycetota</taxon>
        <taxon>Actinomycetes</taxon>
        <taxon>Streptosporangiales</taxon>
        <taxon>Nocardiopsidaceae</taxon>
        <taxon>Nocardiopsis</taxon>
    </lineage>
</organism>
<evidence type="ECO:0000313" key="2">
    <source>
        <dbReference type="EMBL" id="MBE1460794.1"/>
    </source>
</evidence>